<evidence type="ECO:0000313" key="1">
    <source>
        <dbReference type="EMBL" id="NME09461.1"/>
    </source>
</evidence>
<accession>A0AA44IH44</accession>
<comment type="caution">
    <text evidence="1">The sequence shown here is derived from an EMBL/GenBank/DDBJ whole genome shotgun (WGS) entry which is preliminary data.</text>
</comment>
<dbReference type="Proteomes" id="UP000573963">
    <property type="component" value="Unassembled WGS sequence"/>
</dbReference>
<sequence length="190" mass="22121">MYKVSKDRNVFREINFQVSSIGTGMAIINSIGLRSWFDVTKPLNELLKIDKKIDNNNIYKLKEYFQTKYKQGKFPERPTNSYLANQSGFSEDTIKRSLNGERGGSRDFIISMCFAFKLNIIESNLLLKSYGYNELYDKDLRDIIIIKSIYDNFINKDYTQGKIPIHELNTTLEDNGLDEISSLTSKRRKK</sequence>
<organism evidence="1 2">
    <name type="scientific">Paraclostridium bifermentans</name>
    <name type="common">Clostridium bifermentans</name>
    <dbReference type="NCBI Taxonomy" id="1490"/>
    <lineage>
        <taxon>Bacteria</taxon>
        <taxon>Bacillati</taxon>
        <taxon>Bacillota</taxon>
        <taxon>Clostridia</taxon>
        <taxon>Peptostreptococcales</taxon>
        <taxon>Peptostreptococcaceae</taxon>
        <taxon>Paraclostridium</taxon>
    </lineage>
</organism>
<dbReference type="AlphaFoldDB" id="A0AA44IH44"/>
<evidence type="ECO:0000313" key="2">
    <source>
        <dbReference type="Proteomes" id="UP000573963"/>
    </source>
</evidence>
<name>A0AA44IH44_PARBF</name>
<dbReference type="EMBL" id="JABAFD010000004">
    <property type="protein sequence ID" value="NME09461.1"/>
    <property type="molecule type" value="Genomic_DNA"/>
</dbReference>
<gene>
    <name evidence="1" type="ORF">HF875_08010</name>
</gene>
<dbReference type="RefSeq" id="WP_168932100.1">
    <property type="nucleotide sequence ID" value="NZ_JABAFD010000004.1"/>
</dbReference>
<reference evidence="1 2" key="1">
    <citation type="submission" date="2020-04" db="EMBL/GenBank/DDBJ databases">
        <authorList>
            <person name="Hitch T.C.A."/>
            <person name="Wylensek D."/>
            <person name="Clavel T."/>
        </authorList>
    </citation>
    <scope>NUCLEOTIDE SEQUENCE [LARGE SCALE GENOMIC DNA]</scope>
    <source>
        <strain evidence="1 2">Med78_4-601-WT-2</strain>
    </source>
</reference>
<protein>
    <submittedName>
        <fullName evidence="1">Uncharacterized protein</fullName>
    </submittedName>
</protein>
<proteinExistence type="predicted"/>